<gene>
    <name evidence="2" type="ORF">BGZ97_007723</name>
</gene>
<keyword evidence="1" id="KW-0732">Signal</keyword>
<feature type="chain" id="PRO_5040500785" evidence="1">
    <location>
        <begin position="22"/>
        <end position="206"/>
    </location>
</feature>
<organism evidence="2 3">
    <name type="scientific">Linnemannia gamsii</name>
    <dbReference type="NCBI Taxonomy" id="64522"/>
    <lineage>
        <taxon>Eukaryota</taxon>
        <taxon>Fungi</taxon>
        <taxon>Fungi incertae sedis</taxon>
        <taxon>Mucoromycota</taxon>
        <taxon>Mortierellomycotina</taxon>
        <taxon>Mortierellomycetes</taxon>
        <taxon>Mortierellales</taxon>
        <taxon>Mortierellaceae</taxon>
        <taxon>Linnemannia</taxon>
    </lineage>
</organism>
<feature type="signal peptide" evidence="1">
    <location>
        <begin position="1"/>
        <end position="21"/>
    </location>
</feature>
<keyword evidence="3" id="KW-1185">Reference proteome</keyword>
<name>A0A9P6UDY7_9FUNG</name>
<dbReference type="PROSITE" id="PS51257">
    <property type="entry name" value="PROKAR_LIPOPROTEIN"/>
    <property type="match status" value="1"/>
</dbReference>
<proteinExistence type="predicted"/>
<comment type="caution">
    <text evidence="2">The sequence shown here is derived from an EMBL/GenBank/DDBJ whole genome shotgun (WGS) entry which is preliminary data.</text>
</comment>
<protein>
    <submittedName>
        <fullName evidence="2">Uncharacterized protein</fullName>
    </submittedName>
</protein>
<sequence length="206" mass="22894">MVKITFSLLSIAAVVASVVSASSCGQDTFGGFDSEYRGDNQCLPGGLKEYQTFNVMSYNLRSIISKELEGDIVVAGIPENKMFQELEFCIVSTDAECNPPYPTHCIYDNVEYRFRVNGPIKGYLRVVGNDVIIVPDFLDASGLNLQMISSTAALRIGYKDYSGKTQVFSTPRAGYPIVVEEPVSNKISQWIVLQKTSPYKGRFNRW</sequence>
<dbReference type="AlphaFoldDB" id="A0A9P6UDY7"/>
<accession>A0A9P6UDY7</accession>
<dbReference type="OrthoDB" id="2378580at2759"/>
<dbReference type="Proteomes" id="UP000823405">
    <property type="component" value="Unassembled WGS sequence"/>
</dbReference>
<reference evidence="2" key="1">
    <citation type="journal article" date="2020" name="Fungal Divers.">
        <title>Resolving the Mortierellaceae phylogeny through synthesis of multi-gene phylogenetics and phylogenomics.</title>
        <authorList>
            <person name="Vandepol N."/>
            <person name="Liber J."/>
            <person name="Desiro A."/>
            <person name="Na H."/>
            <person name="Kennedy M."/>
            <person name="Barry K."/>
            <person name="Grigoriev I.V."/>
            <person name="Miller A.N."/>
            <person name="O'Donnell K."/>
            <person name="Stajich J.E."/>
            <person name="Bonito G."/>
        </authorList>
    </citation>
    <scope>NUCLEOTIDE SEQUENCE</scope>
    <source>
        <strain evidence="2">NVP60</strain>
    </source>
</reference>
<evidence type="ECO:0000256" key="1">
    <source>
        <dbReference type="SAM" id="SignalP"/>
    </source>
</evidence>
<evidence type="ECO:0000313" key="2">
    <source>
        <dbReference type="EMBL" id="KAG0285641.1"/>
    </source>
</evidence>
<dbReference type="EMBL" id="JAAAIN010003450">
    <property type="protein sequence ID" value="KAG0285641.1"/>
    <property type="molecule type" value="Genomic_DNA"/>
</dbReference>
<evidence type="ECO:0000313" key="3">
    <source>
        <dbReference type="Proteomes" id="UP000823405"/>
    </source>
</evidence>